<dbReference type="InterPro" id="IPR010982">
    <property type="entry name" value="Lambda_DNA-bd_dom_sf"/>
</dbReference>
<gene>
    <name evidence="3" type="ORF">ACFPFU_22810</name>
</gene>
<evidence type="ECO:0000313" key="3">
    <source>
        <dbReference type="EMBL" id="MFC4874552.1"/>
    </source>
</evidence>
<sequence length="124" mass="14303">MKIGPQLKKARETKRFSQQEIADLLSISQKTLSNIESDKSTPSIEQLATLGKLYGLDILKLLSDHGITFNQQDQNGEENGIINGRHDPVEIREFREKLLREKDSRIALLEEYIRKLKEEISNLR</sequence>
<dbReference type="Proteomes" id="UP001595818">
    <property type="component" value="Unassembled WGS sequence"/>
</dbReference>
<dbReference type="Gene3D" id="1.10.260.40">
    <property type="entry name" value="lambda repressor-like DNA-binding domains"/>
    <property type="match status" value="1"/>
</dbReference>
<keyword evidence="1" id="KW-0238">DNA-binding</keyword>
<feature type="domain" description="HTH cro/C1-type" evidence="2">
    <location>
        <begin position="7"/>
        <end position="61"/>
    </location>
</feature>
<protein>
    <submittedName>
        <fullName evidence="3">Helix-turn-helix domain-containing protein</fullName>
    </submittedName>
</protein>
<reference evidence="4" key="1">
    <citation type="journal article" date="2019" name="Int. J. Syst. Evol. Microbiol.">
        <title>The Global Catalogue of Microorganisms (GCM) 10K type strain sequencing project: providing services to taxonomists for standard genome sequencing and annotation.</title>
        <authorList>
            <consortium name="The Broad Institute Genomics Platform"/>
            <consortium name="The Broad Institute Genome Sequencing Center for Infectious Disease"/>
            <person name="Wu L."/>
            <person name="Ma J."/>
        </authorList>
    </citation>
    <scope>NUCLEOTIDE SEQUENCE [LARGE SCALE GENOMIC DNA]</scope>
    <source>
        <strain evidence="4">CGMCC 4.7466</strain>
    </source>
</reference>
<dbReference type="RefSeq" id="WP_377068509.1">
    <property type="nucleotide sequence ID" value="NZ_JBHSJJ010000019.1"/>
</dbReference>
<dbReference type="PANTHER" id="PTHR46558:SF11">
    <property type="entry name" value="HTH-TYPE TRANSCRIPTIONAL REGULATOR XRE"/>
    <property type="match status" value="1"/>
</dbReference>
<name>A0ABV9T732_9BACT</name>
<accession>A0ABV9T732</accession>
<evidence type="ECO:0000259" key="2">
    <source>
        <dbReference type="PROSITE" id="PS50943"/>
    </source>
</evidence>
<organism evidence="3 4">
    <name type="scientific">Negadavirga shengliensis</name>
    <dbReference type="NCBI Taxonomy" id="1389218"/>
    <lineage>
        <taxon>Bacteria</taxon>
        <taxon>Pseudomonadati</taxon>
        <taxon>Bacteroidota</taxon>
        <taxon>Cytophagia</taxon>
        <taxon>Cytophagales</taxon>
        <taxon>Cyclobacteriaceae</taxon>
        <taxon>Negadavirga</taxon>
    </lineage>
</organism>
<keyword evidence="4" id="KW-1185">Reference proteome</keyword>
<dbReference type="SUPFAM" id="SSF47413">
    <property type="entry name" value="lambda repressor-like DNA-binding domains"/>
    <property type="match status" value="1"/>
</dbReference>
<evidence type="ECO:0000256" key="1">
    <source>
        <dbReference type="ARBA" id="ARBA00023125"/>
    </source>
</evidence>
<dbReference type="Pfam" id="PF12844">
    <property type="entry name" value="HTH_19"/>
    <property type="match status" value="1"/>
</dbReference>
<dbReference type="EMBL" id="JBHSJJ010000019">
    <property type="protein sequence ID" value="MFC4874552.1"/>
    <property type="molecule type" value="Genomic_DNA"/>
</dbReference>
<evidence type="ECO:0000313" key="4">
    <source>
        <dbReference type="Proteomes" id="UP001595818"/>
    </source>
</evidence>
<dbReference type="CDD" id="cd00093">
    <property type="entry name" value="HTH_XRE"/>
    <property type="match status" value="1"/>
</dbReference>
<dbReference type="InterPro" id="IPR001387">
    <property type="entry name" value="Cro/C1-type_HTH"/>
</dbReference>
<dbReference type="PANTHER" id="PTHR46558">
    <property type="entry name" value="TRACRIPTIONAL REGULATORY PROTEIN-RELATED-RELATED"/>
    <property type="match status" value="1"/>
</dbReference>
<dbReference type="PROSITE" id="PS50943">
    <property type="entry name" value="HTH_CROC1"/>
    <property type="match status" value="1"/>
</dbReference>
<comment type="caution">
    <text evidence="3">The sequence shown here is derived from an EMBL/GenBank/DDBJ whole genome shotgun (WGS) entry which is preliminary data.</text>
</comment>
<dbReference type="SMART" id="SM00530">
    <property type="entry name" value="HTH_XRE"/>
    <property type="match status" value="1"/>
</dbReference>
<proteinExistence type="predicted"/>